<evidence type="ECO:0000256" key="4">
    <source>
        <dbReference type="SAM" id="Phobius"/>
    </source>
</evidence>
<accession>A0AAV2KIJ2</accession>
<proteinExistence type="inferred from homology"/>
<keyword evidence="4" id="KW-1133">Transmembrane helix</keyword>
<keyword evidence="4" id="KW-0472">Membrane</keyword>
<evidence type="ECO:0000256" key="2">
    <source>
        <dbReference type="ARBA" id="ARBA00022741"/>
    </source>
</evidence>
<reference evidence="6 7" key="1">
    <citation type="submission" date="2024-04" db="EMBL/GenBank/DDBJ databases">
        <authorList>
            <person name="Waldvogel A.-M."/>
            <person name="Schoenle A."/>
        </authorList>
    </citation>
    <scope>NUCLEOTIDE SEQUENCE [LARGE SCALE GENOMIC DNA]</scope>
</reference>
<dbReference type="PROSITE" id="PS51720">
    <property type="entry name" value="G_AIG1"/>
    <property type="match status" value="1"/>
</dbReference>
<sequence length="177" mass="19649">MSQAADSTRIVVVGKTGVGKSSTANTVLGKKVFRVFASPKSGTAQCEAHVQEVLGRQVKWIDTPGLFDTDRPEKEMKQEILKCITECHPGPHVFLILLPVGRYTAHEEQMVNMLRTYFSQNMLRFSILLFTHGDDLDDGQSIQEFVSESPSLKVGWLVVGWLVGWLGGWLVGCWLVG</sequence>
<keyword evidence="3" id="KW-0342">GTP-binding</keyword>
<dbReference type="InterPro" id="IPR027417">
    <property type="entry name" value="P-loop_NTPase"/>
</dbReference>
<evidence type="ECO:0000313" key="7">
    <source>
        <dbReference type="Proteomes" id="UP001497482"/>
    </source>
</evidence>
<dbReference type="FunFam" id="3.40.50.300:FF:000366">
    <property type="entry name" value="GTPase, IMAP family member 2"/>
    <property type="match status" value="1"/>
</dbReference>
<feature type="transmembrane region" description="Helical" evidence="4">
    <location>
        <begin position="154"/>
        <end position="176"/>
    </location>
</feature>
<protein>
    <recommendedName>
        <fullName evidence="5">AIG1-type G domain-containing protein</fullName>
    </recommendedName>
</protein>
<dbReference type="Proteomes" id="UP001497482">
    <property type="component" value="Chromosome 19"/>
</dbReference>
<evidence type="ECO:0000259" key="5">
    <source>
        <dbReference type="PROSITE" id="PS51720"/>
    </source>
</evidence>
<keyword evidence="2" id="KW-0547">Nucleotide-binding</keyword>
<dbReference type="InterPro" id="IPR045058">
    <property type="entry name" value="GIMA/IAN/Toc"/>
</dbReference>
<dbReference type="PANTHER" id="PTHR10903">
    <property type="entry name" value="GTPASE, IMAP FAMILY MEMBER-RELATED"/>
    <property type="match status" value="1"/>
</dbReference>
<dbReference type="Gene3D" id="3.40.50.300">
    <property type="entry name" value="P-loop containing nucleotide triphosphate hydrolases"/>
    <property type="match status" value="1"/>
</dbReference>
<feature type="domain" description="AIG1-type G" evidence="5">
    <location>
        <begin position="5"/>
        <end position="177"/>
    </location>
</feature>
<keyword evidence="7" id="KW-1185">Reference proteome</keyword>
<name>A0AAV2KIJ2_KNICA</name>
<gene>
    <name evidence="6" type="ORF">KC01_LOCUS19359</name>
</gene>
<evidence type="ECO:0000256" key="1">
    <source>
        <dbReference type="ARBA" id="ARBA00008535"/>
    </source>
</evidence>
<dbReference type="AlphaFoldDB" id="A0AAV2KIJ2"/>
<evidence type="ECO:0000256" key="3">
    <source>
        <dbReference type="ARBA" id="ARBA00023134"/>
    </source>
</evidence>
<organism evidence="6 7">
    <name type="scientific">Knipowitschia caucasica</name>
    <name type="common">Caucasian dwarf goby</name>
    <name type="synonym">Pomatoschistus caucasicus</name>
    <dbReference type="NCBI Taxonomy" id="637954"/>
    <lineage>
        <taxon>Eukaryota</taxon>
        <taxon>Metazoa</taxon>
        <taxon>Chordata</taxon>
        <taxon>Craniata</taxon>
        <taxon>Vertebrata</taxon>
        <taxon>Euteleostomi</taxon>
        <taxon>Actinopterygii</taxon>
        <taxon>Neopterygii</taxon>
        <taxon>Teleostei</taxon>
        <taxon>Neoteleostei</taxon>
        <taxon>Acanthomorphata</taxon>
        <taxon>Gobiaria</taxon>
        <taxon>Gobiiformes</taxon>
        <taxon>Gobioidei</taxon>
        <taxon>Gobiidae</taxon>
        <taxon>Gobiinae</taxon>
        <taxon>Knipowitschia</taxon>
    </lineage>
</organism>
<dbReference type="PANTHER" id="PTHR10903:SF62">
    <property type="entry name" value="GTPASE IMAP FAMILY MEMBER 4-LIKE-RELATED"/>
    <property type="match status" value="1"/>
</dbReference>
<keyword evidence="4" id="KW-0812">Transmembrane</keyword>
<dbReference type="SUPFAM" id="SSF52540">
    <property type="entry name" value="P-loop containing nucleoside triphosphate hydrolases"/>
    <property type="match status" value="1"/>
</dbReference>
<dbReference type="Pfam" id="PF04548">
    <property type="entry name" value="AIG1"/>
    <property type="match status" value="1"/>
</dbReference>
<dbReference type="InterPro" id="IPR006703">
    <property type="entry name" value="G_AIG1"/>
</dbReference>
<dbReference type="GO" id="GO:0005525">
    <property type="term" value="F:GTP binding"/>
    <property type="evidence" value="ECO:0007669"/>
    <property type="project" value="UniProtKB-KW"/>
</dbReference>
<evidence type="ECO:0000313" key="6">
    <source>
        <dbReference type="EMBL" id="CAL1589742.1"/>
    </source>
</evidence>
<dbReference type="EMBL" id="OZ035841">
    <property type="protein sequence ID" value="CAL1589742.1"/>
    <property type="molecule type" value="Genomic_DNA"/>
</dbReference>
<comment type="similarity">
    <text evidence="1">Belongs to the TRAFAC class TrmE-Era-EngA-EngB-Septin-like GTPase superfamily. AIG1/Toc34/Toc159-like paraseptin GTPase family. IAN subfamily.</text>
</comment>